<evidence type="ECO:0000259" key="7">
    <source>
        <dbReference type="PROSITE" id="PS51918"/>
    </source>
</evidence>
<dbReference type="Pfam" id="PF13186">
    <property type="entry name" value="SPASM"/>
    <property type="match status" value="1"/>
</dbReference>
<keyword evidence="4" id="KW-0408">Iron</keyword>
<dbReference type="SMART" id="SM00729">
    <property type="entry name" value="Elp3"/>
    <property type="match status" value="1"/>
</dbReference>
<keyword evidence="3" id="KW-0479">Metal-binding</keyword>
<dbReference type="InterPro" id="IPR050377">
    <property type="entry name" value="Radical_SAM_PqqE_MftC-like"/>
</dbReference>
<evidence type="ECO:0000313" key="9">
    <source>
        <dbReference type="Proteomes" id="UP000440224"/>
    </source>
</evidence>
<dbReference type="NCBIfam" id="TIGR04085">
    <property type="entry name" value="rSAM_more_4Fe4S"/>
    <property type="match status" value="1"/>
</dbReference>
<dbReference type="InterPro" id="IPR058240">
    <property type="entry name" value="rSAM_sf"/>
</dbReference>
<dbReference type="Gene3D" id="3.20.20.70">
    <property type="entry name" value="Aldolase class I"/>
    <property type="match status" value="1"/>
</dbReference>
<dbReference type="InterPro" id="IPR007197">
    <property type="entry name" value="rSAM"/>
</dbReference>
<dbReference type="Pfam" id="PF04055">
    <property type="entry name" value="Radical_SAM"/>
    <property type="match status" value="1"/>
</dbReference>
<comment type="caution">
    <text evidence="8">The sequence shown here is derived from an EMBL/GenBank/DDBJ whole genome shotgun (WGS) entry which is preliminary data.</text>
</comment>
<accession>A0A6N7Q6Q4</accession>
<evidence type="ECO:0000256" key="2">
    <source>
        <dbReference type="ARBA" id="ARBA00022691"/>
    </source>
</evidence>
<evidence type="ECO:0000256" key="1">
    <source>
        <dbReference type="ARBA" id="ARBA00001966"/>
    </source>
</evidence>
<dbReference type="Proteomes" id="UP000440224">
    <property type="component" value="Unassembled WGS sequence"/>
</dbReference>
<keyword evidence="9" id="KW-1185">Reference proteome</keyword>
<feature type="domain" description="Radical SAM core" evidence="7">
    <location>
        <begin position="57"/>
        <end position="266"/>
    </location>
</feature>
<dbReference type="AlphaFoldDB" id="A0A6N7Q6Q4"/>
<dbReference type="CDD" id="cd01335">
    <property type="entry name" value="Radical_SAM"/>
    <property type="match status" value="1"/>
</dbReference>
<evidence type="ECO:0000256" key="4">
    <source>
        <dbReference type="ARBA" id="ARBA00023004"/>
    </source>
</evidence>
<dbReference type="InterPro" id="IPR006638">
    <property type="entry name" value="Elp3/MiaA/NifB-like_rSAM"/>
</dbReference>
<gene>
    <name evidence="8" type="ORF">GF068_41695</name>
</gene>
<dbReference type="SFLD" id="SFLDS00029">
    <property type="entry name" value="Radical_SAM"/>
    <property type="match status" value="1"/>
</dbReference>
<dbReference type="GO" id="GO:0046872">
    <property type="term" value="F:metal ion binding"/>
    <property type="evidence" value="ECO:0007669"/>
    <property type="project" value="UniProtKB-KW"/>
</dbReference>
<comment type="cofactor">
    <cofactor evidence="1">
        <name>[4Fe-4S] cluster</name>
        <dbReference type="ChEBI" id="CHEBI:49883"/>
    </cofactor>
</comment>
<sequence length="433" mass="47323">MDDKTPTGPLDPEARRAVMQASRPRSLPLLPRAGQMASEARGKHLPLASEVREVDRECRPIYAVWELTLACDLACRHCGSRAGAPRPDELTTGEARNLVRQMAALGVREVALIGGEVYLHDGWTEVVREIRRAGMQSTLVTGGRGMTAERAQAAKEAGVQSIAVSIDGTEPTHDRLRGLSGSHAAAVQALRNCRAAGIPIAINTQINRLNLGELPAIFDLILDVGAHGWQVQLTVPVGRAADEPDVLLQPYDLLELFPLLASLAERAGAARVKMLAGNNIGYYGPFEHVLRSYTTEKHADSCSAGRSTLGIESNGDIKGCPSLPTESWVGGNVRAAPLRDIWERSSALRHMRDRTDEERWGYCRACYYGDVCRGGCTWMATALFGKPGNNPYCHHRALEMQRQGKRERVVRVAPAEGLPFDRASWALIDEDLR</sequence>
<evidence type="ECO:0000256" key="3">
    <source>
        <dbReference type="ARBA" id="ARBA00022723"/>
    </source>
</evidence>
<proteinExistence type="predicted"/>
<evidence type="ECO:0000313" key="8">
    <source>
        <dbReference type="EMBL" id="MRG98385.1"/>
    </source>
</evidence>
<dbReference type="PROSITE" id="PS51918">
    <property type="entry name" value="RADICAL_SAM"/>
    <property type="match status" value="1"/>
</dbReference>
<feature type="region of interest" description="Disordered" evidence="6">
    <location>
        <begin position="1"/>
        <end position="31"/>
    </location>
</feature>
<dbReference type="SFLD" id="SFLDG01386">
    <property type="entry name" value="main_SPASM_domain-containing"/>
    <property type="match status" value="1"/>
</dbReference>
<dbReference type="PANTHER" id="PTHR11228">
    <property type="entry name" value="RADICAL SAM DOMAIN PROTEIN"/>
    <property type="match status" value="1"/>
</dbReference>
<name>A0A6N7Q6Q4_9BACT</name>
<dbReference type="EMBL" id="WJIE01000030">
    <property type="protein sequence ID" value="MRG98385.1"/>
    <property type="molecule type" value="Genomic_DNA"/>
</dbReference>
<keyword evidence="5" id="KW-0411">Iron-sulfur</keyword>
<dbReference type="OrthoDB" id="9782387at2"/>
<dbReference type="InterPro" id="IPR023885">
    <property type="entry name" value="4Fe4S-binding_SPASM_dom"/>
</dbReference>
<evidence type="ECO:0000256" key="6">
    <source>
        <dbReference type="SAM" id="MobiDB-lite"/>
    </source>
</evidence>
<organism evidence="8 9">
    <name type="scientific">Polyangium spumosum</name>
    <dbReference type="NCBI Taxonomy" id="889282"/>
    <lineage>
        <taxon>Bacteria</taxon>
        <taxon>Pseudomonadati</taxon>
        <taxon>Myxococcota</taxon>
        <taxon>Polyangia</taxon>
        <taxon>Polyangiales</taxon>
        <taxon>Polyangiaceae</taxon>
        <taxon>Polyangium</taxon>
    </lineage>
</organism>
<dbReference type="PANTHER" id="PTHR11228:SF7">
    <property type="entry name" value="PQQA PEPTIDE CYCLASE"/>
    <property type="match status" value="1"/>
</dbReference>
<protein>
    <submittedName>
        <fullName evidence="8">Radical SAM protein</fullName>
    </submittedName>
</protein>
<dbReference type="GO" id="GO:0051536">
    <property type="term" value="F:iron-sulfur cluster binding"/>
    <property type="evidence" value="ECO:0007669"/>
    <property type="project" value="UniProtKB-KW"/>
</dbReference>
<dbReference type="InterPro" id="IPR013785">
    <property type="entry name" value="Aldolase_TIM"/>
</dbReference>
<keyword evidence="2" id="KW-0949">S-adenosyl-L-methionine</keyword>
<dbReference type="GO" id="GO:0003824">
    <property type="term" value="F:catalytic activity"/>
    <property type="evidence" value="ECO:0007669"/>
    <property type="project" value="InterPro"/>
</dbReference>
<evidence type="ECO:0000256" key="5">
    <source>
        <dbReference type="ARBA" id="ARBA00023014"/>
    </source>
</evidence>
<dbReference type="SUPFAM" id="SSF102114">
    <property type="entry name" value="Radical SAM enzymes"/>
    <property type="match status" value="1"/>
</dbReference>
<dbReference type="SFLD" id="SFLDG01067">
    <property type="entry name" value="SPASM/twitch_domain_containing"/>
    <property type="match status" value="1"/>
</dbReference>
<reference evidence="8 9" key="1">
    <citation type="submission" date="2019-10" db="EMBL/GenBank/DDBJ databases">
        <title>A soil myxobacterium in the family Polyangiaceae.</title>
        <authorList>
            <person name="Li Y."/>
            <person name="Wang J."/>
        </authorList>
    </citation>
    <scope>NUCLEOTIDE SEQUENCE [LARGE SCALE GENOMIC DNA]</scope>
    <source>
        <strain evidence="8 9">DSM 14734</strain>
    </source>
</reference>